<dbReference type="OrthoDB" id="214902at2"/>
<dbReference type="Gene3D" id="3.30.1460.30">
    <property type="entry name" value="YgaC/TfoX-N like chaperone"/>
    <property type="match status" value="1"/>
</dbReference>
<accession>A0A4Q2TAB0</accession>
<organism evidence="3 4">
    <name type="scientific">Ciceribacter ferrooxidans</name>
    <dbReference type="NCBI Taxonomy" id="2509717"/>
    <lineage>
        <taxon>Bacteria</taxon>
        <taxon>Pseudomonadati</taxon>
        <taxon>Pseudomonadota</taxon>
        <taxon>Alphaproteobacteria</taxon>
        <taxon>Hyphomicrobiales</taxon>
        <taxon>Rhizobiaceae</taxon>
        <taxon>Ciceribacter</taxon>
    </lineage>
</organism>
<evidence type="ECO:0000313" key="3">
    <source>
        <dbReference type="EMBL" id="RYC14008.1"/>
    </source>
</evidence>
<gene>
    <name evidence="3" type="ORF">EUU22_10830</name>
</gene>
<name>A0A4Q2TAB0_9HYPH</name>
<evidence type="ECO:0000259" key="2">
    <source>
        <dbReference type="Pfam" id="PF04993"/>
    </source>
</evidence>
<keyword evidence="4" id="KW-1185">Reference proteome</keyword>
<reference evidence="3 4" key="1">
    <citation type="submission" date="2019-01" db="EMBL/GenBank/DDBJ databases">
        <authorList>
            <person name="Deng T."/>
        </authorList>
    </citation>
    <scope>NUCLEOTIDE SEQUENCE [LARGE SCALE GENOMIC DNA]</scope>
    <source>
        <strain evidence="3 4">F8825</strain>
    </source>
</reference>
<evidence type="ECO:0000313" key="4">
    <source>
        <dbReference type="Proteomes" id="UP000291088"/>
    </source>
</evidence>
<dbReference type="Pfam" id="PF04993">
    <property type="entry name" value="TfoX_N"/>
    <property type="match status" value="1"/>
</dbReference>
<dbReference type="EMBL" id="SDVB01000216">
    <property type="protein sequence ID" value="RYC14008.1"/>
    <property type="molecule type" value="Genomic_DNA"/>
</dbReference>
<feature type="domain" description="TfoX N-terminal" evidence="2">
    <location>
        <begin position="21"/>
        <end position="102"/>
    </location>
</feature>
<dbReference type="AlphaFoldDB" id="A0A4Q2TAB0"/>
<feature type="region of interest" description="Disordered" evidence="1">
    <location>
        <begin position="107"/>
        <end position="133"/>
    </location>
</feature>
<dbReference type="Proteomes" id="UP000291088">
    <property type="component" value="Unassembled WGS sequence"/>
</dbReference>
<evidence type="ECO:0000256" key="1">
    <source>
        <dbReference type="SAM" id="MobiDB-lite"/>
    </source>
</evidence>
<dbReference type="SUPFAM" id="SSF159894">
    <property type="entry name" value="YgaC/TfoX-N like"/>
    <property type="match status" value="1"/>
</dbReference>
<dbReference type="InterPro" id="IPR007076">
    <property type="entry name" value="TfoX_N"/>
</dbReference>
<proteinExistence type="predicted"/>
<protein>
    <submittedName>
        <fullName evidence="3">TfoX family protein</fullName>
    </submittedName>
</protein>
<sequence length="133" mass="14288">MSANDSAMILAERIRAIVGQPILPKPMFGGLTFLLNGNMLCCVSNKGLMARVGAAAESDALTRPFATRCLGAGRPMAGFILVEPRGVSSDSELRAWVQMTLDYVGKLPPKEPKARKSKPRAPKPAVPQSRRVL</sequence>
<comment type="caution">
    <text evidence="3">The sequence shown here is derived from an EMBL/GenBank/DDBJ whole genome shotgun (WGS) entry which is preliminary data.</text>
</comment>